<organism evidence="2 3">
    <name type="scientific">Thermogutta terrifontis</name>
    <dbReference type="NCBI Taxonomy" id="1331910"/>
    <lineage>
        <taxon>Bacteria</taxon>
        <taxon>Pseudomonadati</taxon>
        <taxon>Planctomycetota</taxon>
        <taxon>Planctomycetia</taxon>
        <taxon>Pirellulales</taxon>
        <taxon>Thermoguttaceae</taxon>
        <taxon>Thermogutta</taxon>
    </lineage>
</organism>
<accession>A0A286RDD4</accession>
<evidence type="ECO:0000313" key="2">
    <source>
        <dbReference type="EMBL" id="ASV73971.1"/>
    </source>
</evidence>
<dbReference type="AlphaFoldDB" id="A0A286RDD4"/>
<evidence type="ECO:0000313" key="3">
    <source>
        <dbReference type="Proteomes" id="UP000215086"/>
    </source>
</evidence>
<keyword evidence="3" id="KW-1185">Reference proteome</keyword>
<proteinExistence type="predicted"/>
<evidence type="ECO:0000256" key="1">
    <source>
        <dbReference type="SAM" id="MobiDB-lite"/>
    </source>
</evidence>
<reference evidence="2 3" key="1">
    <citation type="journal article" name="Front. Microbiol.">
        <title>Sugar Metabolism of the First Thermophilic Planctomycete Thermogutta terrifontis: Comparative Genomic and Transcriptomic Approaches.</title>
        <authorList>
            <person name="Elcheninov A.G."/>
            <person name="Menzel P."/>
            <person name="Gudbergsdottir S.R."/>
            <person name="Slesarev A.I."/>
            <person name="Kadnikov V.V."/>
            <person name="Krogh A."/>
            <person name="Bonch-Osmolovskaya E.A."/>
            <person name="Peng X."/>
            <person name="Kublanov I.V."/>
        </authorList>
    </citation>
    <scope>NUCLEOTIDE SEQUENCE [LARGE SCALE GENOMIC DNA]</scope>
    <source>
        <strain evidence="2 3">R1</strain>
    </source>
</reference>
<sequence length="54" mass="5735">MQVRTERSRIPGQVVAIGKPFTTIIKGFHAAHEGRGTVVGEGADHPKPAGRSDN</sequence>
<feature type="compositionally biased region" description="Basic and acidic residues" evidence="1">
    <location>
        <begin position="42"/>
        <end position="54"/>
    </location>
</feature>
<dbReference type="EMBL" id="CP018477">
    <property type="protein sequence ID" value="ASV73971.1"/>
    <property type="molecule type" value="Genomic_DNA"/>
</dbReference>
<name>A0A286RDD4_9BACT</name>
<protein>
    <submittedName>
        <fullName evidence="2">Uncharacterized protein</fullName>
    </submittedName>
</protein>
<dbReference type="KEGG" id="ttf:THTE_1369"/>
<dbReference type="Proteomes" id="UP000215086">
    <property type="component" value="Chromosome"/>
</dbReference>
<gene>
    <name evidence="2" type="ORF">THTE_1369</name>
</gene>
<feature type="region of interest" description="Disordered" evidence="1">
    <location>
        <begin position="32"/>
        <end position="54"/>
    </location>
</feature>